<reference evidence="4" key="3">
    <citation type="submission" date="2025-09" db="UniProtKB">
        <authorList>
            <consortium name="Ensembl"/>
        </authorList>
    </citation>
    <scope>IDENTIFICATION</scope>
</reference>
<dbReference type="Proteomes" id="UP000314982">
    <property type="component" value="Unassembled WGS sequence"/>
</dbReference>
<comment type="similarity">
    <text evidence="1">Belongs to the SCC3 family.</text>
</comment>
<dbReference type="GO" id="GO:0008278">
    <property type="term" value="C:cohesin complex"/>
    <property type="evidence" value="ECO:0007669"/>
    <property type="project" value="TreeGrafter"/>
</dbReference>
<dbReference type="GeneTree" id="ENSGT00950000182972"/>
<reference evidence="5" key="1">
    <citation type="submission" date="2018-06" db="EMBL/GenBank/DDBJ databases">
        <title>Genome assembly of Danube salmon.</title>
        <authorList>
            <person name="Macqueen D.J."/>
            <person name="Gundappa M.K."/>
        </authorList>
    </citation>
    <scope>NUCLEOTIDE SEQUENCE [LARGE SCALE GENOMIC DNA]</scope>
</reference>
<dbReference type="GO" id="GO:0007062">
    <property type="term" value="P:sister chromatid cohesion"/>
    <property type="evidence" value="ECO:0007669"/>
    <property type="project" value="TreeGrafter"/>
</dbReference>
<keyword evidence="2" id="KW-0472">Membrane</keyword>
<dbReference type="Pfam" id="PF08514">
    <property type="entry name" value="STAG"/>
    <property type="match status" value="1"/>
</dbReference>
<dbReference type="AlphaFoldDB" id="A0A4W5KWL0"/>
<dbReference type="GO" id="GO:0005634">
    <property type="term" value="C:nucleus"/>
    <property type="evidence" value="ECO:0007669"/>
    <property type="project" value="TreeGrafter"/>
</dbReference>
<dbReference type="PANTHER" id="PTHR11199">
    <property type="entry name" value="STROMAL ANTIGEN"/>
    <property type="match status" value="1"/>
</dbReference>
<evidence type="ECO:0000259" key="3">
    <source>
        <dbReference type="Pfam" id="PF08514"/>
    </source>
</evidence>
<evidence type="ECO:0000256" key="2">
    <source>
        <dbReference type="SAM" id="Phobius"/>
    </source>
</evidence>
<evidence type="ECO:0000313" key="4">
    <source>
        <dbReference type="Ensembl" id="ENSHHUP00000021117.1"/>
    </source>
</evidence>
<evidence type="ECO:0000313" key="5">
    <source>
        <dbReference type="Proteomes" id="UP000314982"/>
    </source>
</evidence>
<name>A0A4W5KWL0_9TELE</name>
<organism evidence="4 5">
    <name type="scientific">Hucho hucho</name>
    <name type="common">huchen</name>
    <dbReference type="NCBI Taxonomy" id="62062"/>
    <lineage>
        <taxon>Eukaryota</taxon>
        <taxon>Metazoa</taxon>
        <taxon>Chordata</taxon>
        <taxon>Craniata</taxon>
        <taxon>Vertebrata</taxon>
        <taxon>Euteleostomi</taxon>
        <taxon>Actinopterygii</taxon>
        <taxon>Neopterygii</taxon>
        <taxon>Teleostei</taxon>
        <taxon>Protacanthopterygii</taxon>
        <taxon>Salmoniformes</taxon>
        <taxon>Salmonidae</taxon>
        <taxon>Salmoninae</taxon>
        <taxon>Hucho</taxon>
    </lineage>
</organism>
<dbReference type="GO" id="GO:0003682">
    <property type="term" value="F:chromatin binding"/>
    <property type="evidence" value="ECO:0007669"/>
    <property type="project" value="TreeGrafter"/>
</dbReference>
<sequence length="152" mass="17065">MFDGMQNAEIISTLTKEFNEDSVNYPLCSPGPQWRKFRAGVCEFVQVLVRSCQNSLLYDEYLFSALLALLTGLSDSQVRAFRHTSTLIGETRDSHRIMTTVVFLLSPSTHSLVQCIYQRGVFCLSVCVWSCLSVCMTIFCGICLALCVHPCM</sequence>
<dbReference type="PANTHER" id="PTHR11199:SF10">
    <property type="entry name" value="COHESIN SUBUNIT SA"/>
    <property type="match status" value="1"/>
</dbReference>
<proteinExistence type="inferred from homology"/>
<keyword evidence="2" id="KW-1133">Transmembrane helix</keyword>
<dbReference type="InterPro" id="IPR039662">
    <property type="entry name" value="Cohesin_Scc3/SA"/>
</dbReference>
<feature type="transmembrane region" description="Helical" evidence="2">
    <location>
        <begin position="116"/>
        <end position="148"/>
    </location>
</feature>
<dbReference type="GO" id="GO:0000785">
    <property type="term" value="C:chromatin"/>
    <property type="evidence" value="ECO:0007669"/>
    <property type="project" value="TreeGrafter"/>
</dbReference>
<keyword evidence="5" id="KW-1185">Reference proteome</keyword>
<reference evidence="4" key="2">
    <citation type="submission" date="2025-08" db="UniProtKB">
        <authorList>
            <consortium name="Ensembl"/>
        </authorList>
    </citation>
    <scope>IDENTIFICATION</scope>
</reference>
<dbReference type="STRING" id="62062.ENSHHUP00000021117"/>
<feature type="domain" description="STAG" evidence="3">
    <location>
        <begin position="24"/>
        <end position="89"/>
    </location>
</feature>
<dbReference type="InterPro" id="IPR013721">
    <property type="entry name" value="STAG"/>
</dbReference>
<accession>A0A4W5KWL0</accession>
<protein>
    <recommendedName>
        <fullName evidence="3">STAG domain-containing protein</fullName>
    </recommendedName>
</protein>
<keyword evidence="2" id="KW-0812">Transmembrane</keyword>
<evidence type="ECO:0000256" key="1">
    <source>
        <dbReference type="ARBA" id="ARBA00005486"/>
    </source>
</evidence>
<dbReference type="Ensembl" id="ENSHHUT00000021911.1">
    <property type="protein sequence ID" value="ENSHHUP00000021117.1"/>
    <property type="gene ID" value="ENSHHUG00000013242.1"/>
</dbReference>